<dbReference type="InterPro" id="IPR036390">
    <property type="entry name" value="WH_DNA-bd_sf"/>
</dbReference>
<dbReference type="PANTHER" id="PTHR34580:SF3">
    <property type="entry name" value="PROTEIN PAFB"/>
    <property type="match status" value="1"/>
</dbReference>
<dbReference type="Gene3D" id="1.10.10.10">
    <property type="entry name" value="Winged helix-like DNA-binding domain superfamily/Winged helix DNA-binding domain"/>
    <property type="match status" value="1"/>
</dbReference>
<dbReference type="Proteomes" id="UP001596496">
    <property type="component" value="Unassembled WGS sequence"/>
</dbReference>
<evidence type="ECO:0000256" key="1">
    <source>
        <dbReference type="ARBA" id="ARBA00023015"/>
    </source>
</evidence>
<dbReference type="EMBL" id="JBHTCG010000027">
    <property type="protein sequence ID" value="MFC7386522.1"/>
    <property type="molecule type" value="Genomic_DNA"/>
</dbReference>
<organism evidence="6 7">
    <name type="scientific">Sphaerisporangium rhizosphaerae</name>
    <dbReference type="NCBI Taxonomy" id="2269375"/>
    <lineage>
        <taxon>Bacteria</taxon>
        <taxon>Bacillati</taxon>
        <taxon>Actinomycetota</taxon>
        <taxon>Actinomycetes</taxon>
        <taxon>Streptosporangiales</taxon>
        <taxon>Streptosporangiaceae</taxon>
        <taxon>Sphaerisporangium</taxon>
    </lineage>
</organism>
<dbReference type="Pfam" id="PF25583">
    <property type="entry name" value="WCX"/>
    <property type="match status" value="1"/>
</dbReference>
<sequence length="332" mass="36338">MLETSARLLRLLSLLQSRRDWPGASLAERLGVSERTVRRDVDRLRELGYPVNATRGTDGGYRLGAGAAMPPLLLDDEEAVAVAVGLRTAARGAVAGIEETSVRALAKLEQVLPSRLRHRVGALQASIEAVPPDRPGPSVDPGVLTALAAACRDRERLRFDYRAHDGSAAVRTVEPHRLVSWGRRWYLVAWDVERQDWRTFRADRVEPRTPTGPRFPPRDPPEGGAAAHVARGVSAAAWRHRARVLVHAPAQVVAERVNPAVGVVEAVDERTCVLHTGADTLNTLAVYLGMLDLDFQVTEPPELVDHLRTLTARYARSTQPSAIGGRHDLWPG</sequence>
<dbReference type="InterPro" id="IPR057727">
    <property type="entry name" value="WCX_dom"/>
</dbReference>
<dbReference type="InterPro" id="IPR036388">
    <property type="entry name" value="WH-like_DNA-bd_sf"/>
</dbReference>
<evidence type="ECO:0000259" key="5">
    <source>
        <dbReference type="PROSITE" id="PS51000"/>
    </source>
</evidence>
<dbReference type="InterPro" id="IPR028349">
    <property type="entry name" value="PafC-like"/>
</dbReference>
<dbReference type="PROSITE" id="PS00894">
    <property type="entry name" value="HTH_DEOR_1"/>
    <property type="match status" value="1"/>
</dbReference>
<accession>A0ABW2PAB5</accession>
<dbReference type="PROSITE" id="PS51000">
    <property type="entry name" value="HTH_DEOR_2"/>
    <property type="match status" value="1"/>
</dbReference>
<proteinExistence type="predicted"/>
<evidence type="ECO:0000256" key="4">
    <source>
        <dbReference type="SAM" id="MobiDB-lite"/>
    </source>
</evidence>
<dbReference type="InterPro" id="IPR026881">
    <property type="entry name" value="WYL_dom"/>
</dbReference>
<dbReference type="InterPro" id="IPR001034">
    <property type="entry name" value="DeoR_HTH"/>
</dbReference>
<dbReference type="Pfam" id="PF13280">
    <property type="entry name" value="WYL"/>
    <property type="match status" value="1"/>
</dbReference>
<evidence type="ECO:0000313" key="6">
    <source>
        <dbReference type="EMBL" id="MFC7386522.1"/>
    </source>
</evidence>
<evidence type="ECO:0000256" key="2">
    <source>
        <dbReference type="ARBA" id="ARBA00023125"/>
    </source>
</evidence>
<keyword evidence="2" id="KW-0238">DNA-binding</keyword>
<dbReference type="InterPro" id="IPR018356">
    <property type="entry name" value="Tscrpt_reg_HTH_DeoR_CS"/>
</dbReference>
<dbReference type="PROSITE" id="PS52050">
    <property type="entry name" value="WYL"/>
    <property type="match status" value="1"/>
</dbReference>
<feature type="region of interest" description="Disordered" evidence="4">
    <location>
        <begin position="205"/>
        <end position="225"/>
    </location>
</feature>
<dbReference type="RefSeq" id="WP_380830250.1">
    <property type="nucleotide sequence ID" value="NZ_JBHTCG010000027.1"/>
</dbReference>
<name>A0ABW2PAB5_9ACTN</name>
<keyword evidence="3" id="KW-0804">Transcription</keyword>
<keyword evidence="7" id="KW-1185">Reference proteome</keyword>
<reference evidence="7" key="1">
    <citation type="journal article" date="2019" name="Int. J. Syst. Evol. Microbiol.">
        <title>The Global Catalogue of Microorganisms (GCM) 10K type strain sequencing project: providing services to taxonomists for standard genome sequencing and annotation.</title>
        <authorList>
            <consortium name="The Broad Institute Genomics Platform"/>
            <consortium name="The Broad Institute Genome Sequencing Center for Infectious Disease"/>
            <person name="Wu L."/>
            <person name="Ma J."/>
        </authorList>
    </citation>
    <scope>NUCLEOTIDE SEQUENCE [LARGE SCALE GENOMIC DNA]</scope>
    <source>
        <strain evidence="7">CECT 7649</strain>
    </source>
</reference>
<evidence type="ECO:0000256" key="3">
    <source>
        <dbReference type="ARBA" id="ARBA00023163"/>
    </source>
</evidence>
<evidence type="ECO:0000313" key="7">
    <source>
        <dbReference type="Proteomes" id="UP001596496"/>
    </source>
</evidence>
<dbReference type="PANTHER" id="PTHR34580">
    <property type="match status" value="1"/>
</dbReference>
<keyword evidence="1" id="KW-0805">Transcription regulation</keyword>
<feature type="domain" description="HTH deoR-type" evidence="5">
    <location>
        <begin position="4"/>
        <end position="63"/>
    </location>
</feature>
<comment type="caution">
    <text evidence="6">The sequence shown here is derived from an EMBL/GenBank/DDBJ whole genome shotgun (WGS) entry which is preliminary data.</text>
</comment>
<gene>
    <name evidence="6" type="ORF">ACFQSB_30240</name>
</gene>
<dbReference type="Pfam" id="PF08279">
    <property type="entry name" value="HTH_11"/>
    <property type="match status" value="1"/>
</dbReference>
<dbReference type="PIRSF" id="PIRSF016838">
    <property type="entry name" value="PafC"/>
    <property type="match status" value="1"/>
</dbReference>
<dbReference type="InterPro" id="IPR051534">
    <property type="entry name" value="CBASS_pafABC_assoc_protein"/>
</dbReference>
<dbReference type="InterPro" id="IPR013196">
    <property type="entry name" value="HTH_11"/>
</dbReference>
<protein>
    <submittedName>
        <fullName evidence="6">Helix-turn-helix transcriptional regulator</fullName>
    </submittedName>
</protein>
<dbReference type="SUPFAM" id="SSF46785">
    <property type="entry name" value="Winged helix' DNA-binding domain"/>
    <property type="match status" value="1"/>
</dbReference>